<dbReference type="Proteomes" id="UP000614047">
    <property type="component" value="Unassembled WGS sequence"/>
</dbReference>
<accession>A0A931DPY4</accession>
<feature type="domain" description="DUF397" evidence="1">
    <location>
        <begin position="2"/>
        <end position="57"/>
    </location>
</feature>
<protein>
    <recommendedName>
        <fullName evidence="1">DUF397 domain-containing protein</fullName>
    </recommendedName>
</protein>
<gene>
    <name evidence="2" type="ORF">IW256_005749</name>
</gene>
<evidence type="ECO:0000259" key="1">
    <source>
        <dbReference type="Pfam" id="PF04149"/>
    </source>
</evidence>
<reference evidence="2" key="1">
    <citation type="submission" date="2020-11" db="EMBL/GenBank/DDBJ databases">
        <title>Sequencing the genomes of 1000 actinobacteria strains.</title>
        <authorList>
            <person name="Klenk H.-P."/>
        </authorList>
    </citation>
    <scope>NUCLEOTIDE SEQUENCE</scope>
    <source>
        <strain evidence="2">DSM 43175</strain>
    </source>
</reference>
<name>A0A931DPY4_9ACTN</name>
<organism evidence="2 3">
    <name type="scientific">Actinomadura viridis</name>
    <dbReference type="NCBI Taxonomy" id="58110"/>
    <lineage>
        <taxon>Bacteria</taxon>
        <taxon>Bacillati</taxon>
        <taxon>Actinomycetota</taxon>
        <taxon>Actinomycetes</taxon>
        <taxon>Streptosporangiales</taxon>
        <taxon>Thermomonosporaceae</taxon>
        <taxon>Actinomadura</taxon>
    </lineage>
</organism>
<sequence>MVQWRKSSYSQDDPQSMCIEISTNAIDTALIRDSKNPQGPRLALTRSEFTDLIQAIKADGDTT</sequence>
<dbReference type="EMBL" id="JADOUA010000001">
    <property type="protein sequence ID" value="MBG6091636.1"/>
    <property type="molecule type" value="Genomic_DNA"/>
</dbReference>
<dbReference type="InterPro" id="IPR007278">
    <property type="entry name" value="DUF397"/>
</dbReference>
<dbReference type="AlphaFoldDB" id="A0A931DPY4"/>
<evidence type="ECO:0000313" key="2">
    <source>
        <dbReference type="EMBL" id="MBG6091636.1"/>
    </source>
</evidence>
<dbReference type="Pfam" id="PF04149">
    <property type="entry name" value="DUF397"/>
    <property type="match status" value="1"/>
</dbReference>
<comment type="caution">
    <text evidence="2">The sequence shown here is derived from an EMBL/GenBank/DDBJ whole genome shotgun (WGS) entry which is preliminary data.</text>
</comment>
<keyword evidence="3" id="KW-1185">Reference proteome</keyword>
<proteinExistence type="predicted"/>
<evidence type="ECO:0000313" key="3">
    <source>
        <dbReference type="Proteomes" id="UP000614047"/>
    </source>
</evidence>